<feature type="signal peptide" evidence="2">
    <location>
        <begin position="1"/>
        <end position="30"/>
    </location>
</feature>
<proteinExistence type="predicted"/>
<dbReference type="EMBL" id="VOSL01000043">
    <property type="protein sequence ID" value="TXD36881.1"/>
    <property type="molecule type" value="Genomic_DNA"/>
</dbReference>
<sequence>MNHLLKCASALVIMAMFTLGLASLAPAAHAVCLSGLFGAKDDDKPAENGPRCTFHEDCAEGFSCVDMVCLSPEAIAERQAQARATESDATTVAPPSQAPYDGGADRVCGQNRRCRIERLKEEQRARRHLDIARQQLQTRRQAEAILARREEDIHRLDKPWLVGFTARFLGPGVLVGRTFLGGHLRAEATALFVDQYFYYQPDDPSLGYVDGNQSFILGSAQATYLPSTRWFSPYLSAGFSMASGDFSSYAGGSSSDTQVKYHLVTAAVGFEAQFKIGLNARLGVTHGRVLYNQVSFAPGAYDQQARDNLRAYMNSDGLFSFDFTLGWAF</sequence>
<dbReference type="Proteomes" id="UP000321046">
    <property type="component" value="Unassembled WGS sequence"/>
</dbReference>
<name>A0A5C6XI17_9DELT</name>
<evidence type="ECO:0000313" key="4">
    <source>
        <dbReference type="Proteomes" id="UP000321046"/>
    </source>
</evidence>
<keyword evidence="2" id="KW-0732">Signal</keyword>
<feature type="region of interest" description="Disordered" evidence="1">
    <location>
        <begin position="80"/>
        <end position="102"/>
    </location>
</feature>
<dbReference type="RefSeq" id="WP_146974194.1">
    <property type="nucleotide sequence ID" value="NZ_VOSL01000043.1"/>
</dbReference>
<accession>A0A5C6XI17</accession>
<feature type="chain" id="PRO_5022808901" description="Outer membrane protein beta-barrel domain-containing protein" evidence="2">
    <location>
        <begin position="31"/>
        <end position="329"/>
    </location>
</feature>
<evidence type="ECO:0008006" key="5">
    <source>
        <dbReference type="Google" id="ProtNLM"/>
    </source>
</evidence>
<dbReference type="AlphaFoldDB" id="A0A5C6XI17"/>
<evidence type="ECO:0000256" key="2">
    <source>
        <dbReference type="SAM" id="SignalP"/>
    </source>
</evidence>
<evidence type="ECO:0000313" key="3">
    <source>
        <dbReference type="EMBL" id="TXD36881.1"/>
    </source>
</evidence>
<organism evidence="3 4">
    <name type="scientific">Lujinxingia vulgaris</name>
    <dbReference type="NCBI Taxonomy" id="2600176"/>
    <lineage>
        <taxon>Bacteria</taxon>
        <taxon>Deltaproteobacteria</taxon>
        <taxon>Bradymonadales</taxon>
        <taxon>Lujinxingiaceae</taxon>
        <taxon>Lujinxingia</taxon>
    </lineage>
</organism>
<dbReference type="SUPFAM" id="SSF56925">
    <property type="entry name" value="OMPA-like"/>
    <property type="match status" value="1"/>
</dbReference>
<reference evidence="3 4" key="1">
    <citation type="submission" date="2019-08" db="EMBL/GenBank/DDBJ databases">
        <title>Bradymonadales sp. TMQ2.</title>
        <authorList>
            <person name="Liang Q."/>
        </authorList>
    </citation>
    <scope>NUCLEOTIDE SEQUENCE [LARGE SCALE GENOMIC DNA]</scope>
    <source>
        <strain evidence="3 4">TMQ2</strain>
    </source>
</reference>
<protein>
    <recommendedName>
        <fullName evidence="5">Outer membrane protein beta-barrel domain-containing protein</fullName>
    </recommendedName>
</protein>
<evidence type="ECO:0000256" key="1">
    <source>
        <dbReference type="SAM" id="MobiDB-lite"/>
    </source>
</evidence>
<gene>
    <name evidence="3" type="ORF">FRC96_09185</name>
</gene>
<comment type="caution">
    <text evidence="3">The sequence shown here is derived from an EMBL/GenBank/DDBJ whole genome shotgun (WGS) entry which is preliminary data.</text>
</comment>
<dbReference type="InterPro" id="IPR011250">
    <property type="entry name" value="OMP/PagP_B-barrel"/>
</dbReference>
<dbReference type="OrthoDB" id="5495042at2"/>